<dbReference type="EMBL" id="CP019082">
    <property type="protein sequence ID" value="APW60162.1"/>
    <property type="molecule type" value="Genomic_DNA"/>
</dbReference>
<dbReference type="GO" id="GO:0003676">
    <property type="term" value="F:nucleic acid binding"/>
    <property type="evidence" value="ECO:0007669"/>
    <property type="project" value="InterPro"/>
</dbReference>
<proteinExistence type="predicted"/>
<dbReference type="SUPFAM" id="SSF53098">
    <property type="entry name" value="Ribonuclease H-like"/>
    <property type="match status" value="2"/>
</dbReference>
<reference evidence="2" key="1">
    <citation type="submission" date="2016-12" db="EMBL/GenBank/DDBJ databases">
        <title>Comparative genomics of four Isosphaeraceae planctomycetes: a common pool of plasmids and glycoside hydrolase genes.</title>
        <authorList>
            <person name="Ivanova A."/>
        </authorList>
    </citation>
    <scope>NUCLEOTIDE SEQUENCE [LARGE SCALE GENOMIC DNA]</scope>
    <source>
        <strain evidence="2">PX4</strain>
    </source>
</reference>
<accession>A0A1U7CMK3</accession>
<evidence type="ECO:0000313" key="2">
    <source>
        <dbReference type="Proteomes" id="UP000186309"/>
    </source>
</evidence>
<dbReference type="Proteomes" id="UP000186309">
    <property type="component" value="Chromosome"/>
</dbReference>
<sequence>MGTFRNDAKAWERDAVRWLGIDEAGYGPNLGPLVMSAVVAEADGDSLGPTDLAPPERFWDDLRATVARAGGRGAGDRLWVDDSKAILKGGKGRDQLIAGCLAVLDAVGLPLPSTASGLIEALCGDESDAAELDRWLTSGATSDVECRMGSLIEATRSRLACKPLAPPCGTWRIAAVRTAAVGPQRFNEGLGRFDSKAGVHFEAFARLLRWAWELSADGRPMHVCGDKHGGRHYYLEPLLGVFPDAWIDRGVEGPELSEYTVRTSDRTMHLRLTPRADARDGFVALASIVSKTLREEWMDVFNAFWARHVPGLRPTAGYPVDAARFRRAVEPSALALGIEPRLWWRER</sequence>
<gene>
    <name evidence="1" type="ORF">BSF38_01628</name>
</gene>
<dbReference type="InterPro" id="IPR012337">
    <property type="entry name" value="RNaseH-like_sf"/>
</dbReference>
<evidence type="ECO:0000313" key="1">
    <source>
        <dbReference type="EMBL" id="APW60162.1"/>
    </source>
</evidence>
<name>A0A1U7CMK3_9BACT</name>
<protein>
    <submittedName>
        <fullName evidence="1">Uncharacterized protein</fullName>
    </submittedName>
</protein>
<dbReference type="AlphaFoldDB" id="A0A1U7CMK3"/>
<dbReference type="KEGG" id="pbor:BSF38_01628"/>
<keyword evidence="2" id="KW-1185">Reference proteome</keyword>
<dbReference type="Gene3D" id="3.30.420.10">
    <property type="entry name" value="Ribonuclease H-like superfamily/Ribonuclease H"/>
    <property type="match status" value="2"/>
</dbReference>
<dbReference type="RefSeq" id="WP_237170793.1">
    <property type="nucleotide sequence ID" value="NZ_CP019082.1"/>
</dbReference>
<dbReference type="InterPro" id="IPR036397">
    <property type="entry name" value="RNaseH_sf"/>
</dbReference>
<organism evidence="1 2">
    <name type="scientific">Paludisphaera borealis</name>
    <dbReference type="NCBI Taxonomy" id="1387353"/>
    <lineage>
        <taxon>Bacteria</taxon>
        <taxon>Pseudomonadati</taxon>
        <taxon>Planctomycetota</taxon>
        <taxon>Planctomycetia</taxon>
        <taxon>Isosphaerales</taxon>
        <taxon>Isosphaeraceae</taxon>
        <taxon>Paludisphaera</taxon>
    </lineage>
</organism>